<evidence type="ECO:0000256" key="3">
    <source>
        <dbReference type="SAM" id="MobiDB-lite"/>
    </source>
</evidence>
<dbReference type="InterPro" id="IPR010255">
    <property type="entry name" value="Haem_peroxidase_sf"/>
</dbReference>
<dbReference type="Proteomes" id="UP000660262">
    <property type="component" value="Unassembled WGS sequence"/>
</dbReference>
<protein>
    <recommendedName>
        <fullName evidence="4">Plant heme peroxidase family profile domain-containing protein</fullName>
    </recommendedName>
</protein>
<dbReference type="AlphaFoldDB" id="A0A830HPH8"/>
<reference evidence="5" key="1">
    <citation type="submission" date="2020-10" db="EMBL/GenBank/DDBJ databases">
        <title>Unveiling of a novel bifunctional photoreceptor, Dualchrome1, isolated from a cosmopolitan green alga.</title>
        <authorList>
            <person name="Suzuki S."/>
            <person name="Kawachi M."/>
        </authorList>
    </citation>
    <scope>NUCLEOTIDE SEQUENCE</scope>
    <source>
        <strain evidence="5">NIES 2893</strain>
    </source>
</reference>
<evidence type="ECO:0000313" key="5">
    <source>
        <dbReference type="EMBL" id="GHP07700.1"/>
    </source>
</evidence>
<dbReference type="PANTHER" id="PTHR31356">
    <property type="entry name" value="THYLAKOID LUMENAL 29 KDA PROTEIN, CHLOROPLASTIC-RELATED"/>
    <property type="match status" value="1"/>
</dbReference>
<evidence type="ECO:0000256" key="1">
    <source>
        <dbReference type="ARBA" id="ARBA00023002"/>
    </source>
</evidence>
<dbReference type="InterPro" id="IPR044831">
    <property type="entry name" value="Ccp1-like"/>
</dbReference>
<dbReference type="Gene3D" id="1.10.520.10">
    <property type="match status" value="1"/>
</dbReference>
<keyword evidence="6" id="KW-1185">Reference proteome</keyword>
<proteinExistence type="inferred from homology"/>
<dbReference type="GO" id="GO:0000302">
    <property type="term" value="P:response to reactive oxygen species"/>
    <property type="evidence" value="ECO:0007669"/>
    <property type="project" value="TreeGrafter"/>
</dbReference>
<dbReference type="InterPro" id="IPR002016">
    <property type="entry name" value="Haem_peroxidase"/>
</dbReference>
<dbReference type="PANTHER" id="PTHR31356:SF34">
    <property type="entry name" value="THYLAKOID LUMENAL 29 KDA PROTEIN, CHLOROPLASTIC"/>
    <property type="match status" value="1"/>
</dbReference>
<dbReference type="Pfam" id="PF00141">
    <property type="entry name" value="peroxidase"/>
    <property type="match status" value="1"/>
</dbReference>
<evidence type="ECO:0000313" key="6">
    <source>
        <dbReference type="Proteomes" id="UP000660262"/>
    </source>
</evidence>
<feature type="compositionally biased region" description="Polar residues" evidence="3">
    <location>
        <begin position="1"/>
        <end position="16"/>
    </location>
</feature>
<name>A0A830HPH8_9CHLO</name>
<evidence type="ECO:0000259" key="4">
    <source>
        <dbReference type="Pfam" id="PF00141"/>
    </source>
</evidence>
<sequence>MSSFRMSLKMSSTTCAPKSPLTPRARARARPLCSRRHLICAQSVSSSSSSSSSSSAVDRRLVLSLLSSAAIPTAAAAAFSPLPEVPRKGFNNPESYEVVGSALPEGYVLPPCNIDTDSLLRAQGKFSQQVLAIIKPIVREVPYEQAIRLAIMDAGVYDRKALIGADGSVHLSEELARAENAGLKDLLAVYEKAKAEVDKESAIPIGYADLIAVGARIVSCEQWKRDFAGKTDRFEKRRQWAVGAGADMPLLEILGNADFRGKFATLYSSVDPQGVASDNPNPVKVGRVDATVAAPDGRIPKPGASSDEWKVWAARCRLSPNELVALAPFLSPDGNAEAVLREDGSLKTFFAQNDLGGTFPGTVEGRITRALNNMSLNASFDSEKYIVPKFFKGGGWQARSAIPSEFELCRQQPDGTTACKKVLA</sequence>
<keyword evidence="1" id="KW-0560">Oxidoreductase</keyword>
<dbReference type="OrthoDB" id="2859658at2759"/>
<comment type="caution">
    <text evidence="5">The sequence shown here is derived from an EMBL/GenBank/DDBJ whole genome shotgun (WGS) entry which is preliminary data.</text>
</comment>
<dbReference type="SUPFAM" id="SSF48113">
    <property type="entry name" value="Heme-dependent peroxidases"/>
    <property type="match status" value="2"/>
</dbReference>
<gene>
    <name evidence="5" type="ORF">PPROV_000644200</name>
</gene>
<feature type="domain" description="Plant heme peroxidase family profile" evidence="4">
    <location>
        <begin position="145"/>
        <end position="327"/>
    </location>
</feature>
<accession>A0A830HPH8</accession>
<dbReference type="GO" id="GO:0020037">
    <property type="term" value="F:heme binding"/>
    <property type="evidence" value="ECO:0007669"/>
    <property type="project" value="InterPro"/>
</dbReference>
<feature type="region of interest" description="Disordered" evidence="3">
    <location>
        <begin position="1"/>
        <end position="27"/>
    </location>
</feature>
<dbReference type="GO" id="GO:0034599">
    <property type="term" value="P:cellular response to oxidative stress"/>
    <property type="evidence" value="ECO:0007669"/>
    <property type="project" value="InterPro"/>
</dbReference>
<dbReference type="EMBL" id="BNJQ01000017">
    <property type="protein sequence ID" value="GHP07700.1"/>
    <property type="molecule type" value="Genomic_DNA"/>
</dbReference>
<evidence type="ECO:0000256" key="2">
    <source>
        <dbReference type="RuleBase" id="RU004241"/>
    </source>
</evidence>
<comment type="similarity">
    <text evidence="2">Belongs to the peroxidase family.</text>
</comment>
<dbReference type="GO" id="GO:0042744">
    <property type="term" value="P:hydrogen peroxide catabolic process"/>
    <property type="evidence" value="ECO:0007669"/>
    <property type="project" value="TreeGrafter"/>
</dbReference>
<dbReference type="GO" id="GO:0004601">
    <property type="term" value="F:peroxidase activity"/>
    <property type="evidence" value="ECO:0007669"/>
    <property type="project" value="InterPro"/>
</dbReference>
<organism evidence="5 6">
    <name type="scientific">Pycnococcus provasolii</name>
    <dbReference type="NCBI Taxonomy" id="41880"/>
    <lineage>
        <taxon>Eukaryota</taxon>
        <taxon>Viridiplantae</taxon>
        <taxon>Chlorophyta</taxon>
        <taxon>Pseudoscourfieldiophyceae</taxon>
        <taxon>Pseudoscourfieldiales</taxon>
        <taxon>Pycnococcaceae</taxon>
        <taxon>Pycnococcus</taxon>
    </lineage>
</organism>